<dbReference type="AlphaFoldDB" id="A0A917DL62"/>
<dbReference type="HAMAP" id="MF_00185">
    <property type="entry name" value="IPP_trans"/>
    <property type="match status" value="1"/>
</dbReference>
<feature type="region of interest" description="Interaction with substrate tRNA" evidence="10">
    <location>
        <begin position="46"/>
        <end position="49"/>
    </location>
</feature>
<feature type="binding site" evidence="10">
    <location>
        <begin position="23"/>
        <end position="28"/>
    </location>
    <ligand>
        <name>substrate</name>
    </ligand>
</feature>
<accession>A0A917DL62</accession>
<keyword evidence="6 10" id="KW-0547">Nucleotide-binding</keyword>
<comment type="cofactor">
    <cofactor evidence="1 10">
        <name>Mg(2+)</name>
        <dbReference type="ChEBI" id="CHEBI:18420"/>
    </cofactor>
</comment>
<comment type="caution">
    <text evidence="12">The sequence shown here is derived from an EMBL/GenBank/DDBJ whole genome shotgun (WGS) entry which is preliminary data.</text>
</comment>
<feature type="site" description="Interaction with substrate tRNA" evidence="10">
    <location>
        <position position="135"/>
    </location>
</feature>
<evidence type="ECO:0000256" key="4">
    <source>
        <dbReference type="ARBA" id="ARBA00022679"/>
    </source>
</evidence>
<evidence type="ECO:0000256" key="1">
    <source>
        <dbReference type="ARBA" id="ARBA00001946"/>
    </source>
</evidence>
<dbReference type="NCBIfam" id="TIGR00174">
    <property type="entry name" value="miaA"/>
    <property type="match status" value="1"/>
</dbReference>
<sequence length="312" mass="36024">MSLSENLTESFLKSNLIIIVGPTAVGKTDLCIKLAKAFDTEILSCDSRQFYKELSIGTAKPTPEEMNGVVHHFVDSHSINEYYSAGDFERDAIKLLENDIFKRKKVAIMTGGSGLFVKAITDGLDEMPEAPLALREELMQRLEKGELEIMAEELRQLDPEYCETADLQNSQRVVRALEVCLSTGRPFSSFHKKSSIERSFNIIKIGIERPREQLYERINLRMDLMLKNGLMEEVKGLLDYRNHNALQTVGYKEVFEYLDGNYDYATMVELLKRNSRRYAKRQMTWFKNQDAFEWFYGTDFEEVKAYIVSKLL</sequence>
<evidence type="ECO:0000256" key="8">
    <source>
        <dbReference type="ARBA" id="ARBA00022842"/>
    </source>
</evidence>
<evidence type="ECO:0000259" key="11">
    <source>
        <dbReference type="PROSITE" id="PS50052"/>
    </source>
</evidence>
<protein>
    <recommendedName>
        <fullName evidence="10">tRNA dimethylallyltransferase</fullName>
        <ecNumber evidence="10">2.5.1.75</ecNumber>
    </recommendedName>
    <alternativeName>
        <fullName evidence="10">Dimethylallyl diphosphate:tRNA dimethylallyltransferase</fullName>
        <shortName evidence="10">DMAPP:tRNA dimethylallyltransferase</shortName>
        <shortName evidence="10">DMATase</shortName>
    </alternativeName>
    <alternativeName>
        <fullName evidence="10">Isopentenyl-diphosphate:tRNA isopentenyltransferase</fullName>
        <shortName evidence="10">IPP transferase</shortName>
        <shortName evidence="10">IPPT</shortName>
        <shortName evidence="10">IPTase</shortName>
    </alternativeName>
</protein>
<comment type="subunit">
    <text evidence="10">Monomer.</text>
</comment>
<dbReference type="SUPFAM" id="SSF52540">
    <property type="entry name" value="P-loop containing nucleoside triphosphate hydrolases"/>
    <property type="match status" value="2"/>
</dbReference>
<comment type="catalytic activity">
    <reaction evidence="9 10">
        <text>adenosine(37) in tRNA + dimethylallyl diphosphate = N(6)-dimethylallyladenosine(37) in tRNA + diphosphate</text>
        <dbReference type="Rhea" id="RHEA:26482"/>
        <dbReference type="Rhea" id="RHEA-COMP:10162"/>
        <dbReference type="Rhea" id="RHEA-COMP:10375"/>
        <dbReference type="ChEBI" id="CHEBI:33019"/>
        <dbReference type="ChEBI" id="CHEBI:57623"/>
        <dbReference type="ChEBI" id="CHEBI:74411"/>
        <dbReference type="ChEBI" id="CHEBI:74415"/>
        <dbReference type="EC" id="2.5.1.75"/>
    </reaction>
</comment>
<evidence type="ECO:0000256" key="6">
    <source>
        <dbReference type="ARBA" id="ARBA00022741"/>
    </source>
</evidence>
<dbReference type="GO" id="GO:0006400">
    <property type="term" value="P:tRNA modification"/>
    <property type="evidence" value="ECO:0007669"/>
    <property type="project" value="TreeGrafter"/>
</dbReference>
<keyword evidence="13" id="KW-1185">Reference proteome</keyword>
<evidence type="ECO:0000256" key="10">
    <source>
        <dbReference type="HAMAP-Rule" id="MF_00185"/>
    </source>
</evidence>
<organism evidence="12 13">
    <name type="scientific">Emticicia aquatilis</name>
    <dbReference type="NCBI Taxonomy" id="1537369"/>
    <lineage>
        <taxon>Bacteria</taxon>
        <taxon>Pseudomonadati</taxon>
        <taxon>Bacteroidota</taxon>
        <taxon>Cytophagia</taxon>
        <taxon>Cytophagales</taxon>
        <taxon>Leadbetterellaceae</taxon>
        <taxon>Emticicia</taxon>
    </lineage>
</organism>
<feature type="site" description="Interaction with substrate tRNA" evidence="10">
    <location>
        <position position="113"/>
    </location>
</feature>
<proteinExistence type="inferred from homology"/>
<dbReference type="InterPro" id="IPR018022">
    <property type="entry name" value="IPT"/>
</dbReference>
<dbReference type="GO" id="GO:0052381">
    <property type="term" value="F:tRNA dimethylallyltransferase activity"/>
    <property type="evidence" value="ECO:0007669"/>
    <property type="project" value="UniProtKB-UniRule"/>
</dbReference>
<dbReference type="EMBL" id="BMKK01000001">
    <property type="protein sequence ID" value="GGD46014.1"/>
    <property type="molecule type" value="Genomic_DNA"/>
</dbReference>
<dbReference type="Pfam" id="PF01715">
    <property type="entry name" value="IPPT"/>
    <property type="match status" value="1"/>
</dbReference>
<evidence type="ECO:0000256" key="7">
    <source>
        <dbReference type="ARBA" id="ARBA00022840"/>
    </source>
</evidence>
<reference evidence="12" key="1">
    <citation type="journal article" date="2014" name="Int. J. Syst. Evol. Microbiol.">
        <title>Complete genome sequence of Corynebacterium casei LMG S-19264T (=DSM 44701T), isolated from a smear-ripened cheese.</title>
        <authorList>
            <consortium name="US DOE Joint Genome Institute (JGI-PGF)"/>
            <person name="Walter F."/>
            <person name="Albersmeier A."/>
            <person name="Kalinowski J."/>
            <person name="Ruckert C."/>
        </authorList>
    </citation>
    <scope>NUCLEOTIDE SEQUENCE</scope>
    <source>
        <strain evidence="12">CGMCC 1.15958</strain>
    </source>
</reference>
<reference evidence="12" key="2">
    <citation type="submission" date="2020-09" db="EMBL/GenBank/DDBJ databases">
        <authorList>
            <person name="Sun Q."/>
            <person name="Zhou Y."/>
        </authorList>
    </citation>
    <scope>NUCLEOTIDE SEQUENCE</scope>
    <source>
        <strain evidence="12">CGMCC 1.15958</strain>
    </source>
</reference>
<dbReference type="PANTHER" id="PTHR11088">
    <property type="entry name" value="TRNA DIMETHYLALLYLTRANSFERASE"/>
    <property type="match status" value="1"/>
</dbReference>
<evidence type="ECO:0000313" key="13">
    <source>
        <dbReference type="Proteomes" id="UP000609064"/>
    </source>
</evidence>
<feature type="binding site" evidence="10">
    <location>
        <begin position="21"/>
        <end position="28"/>
    </location>
    <ligand>
        <name>ATP</name>
        <dbReference type="ChEBI" id="CHEBI:30616"/>
    </ligand>
</feature>
<evidence type="ECO:0000313" key="12">
    <source>
        <dbReference type="EMBL" id="GGD46014.1"/>
    </source>
</evidence>
<dbReference type="GO" id="GO:0005524">
    <property type="term" value="F:ATP binding"/>
    <property type="evidence" value="ECO:0007669"/>
    <property type="project" value="UniProtKB-UniRule"/>
</dbReference>
<comment type="function">
    <text evidence="2 10">Catalyzes the transfer of a dimethylallyl group onto the adenine at position 37 in tRNAs that read codons beginning with uridine, leading to the formation of N6-(dimethylallyl)adenosine (i(6)A).</text>
</comment>
<dbReference type="PANTHER" id="PTHR11088:SF60">
    <property type="entry name" value="TRNA DIMETHYLALLYLTRANSFERASE"/>
    <property type="match status" value="1"/>
</dbReference>
<dbReference type="Proteomes" id="UP000609064">
    <property type="component" value="Unassembled WGS sequence"/>
</dbReference>
<gene>
    <name evidence="12" type="primary">miaA1</name>
    <name evidence="10" type="synonym">miaA</name>
    <name evidence="12" type="ORF">GCM10011514_07520</name>
</gene>
<dbReference type="PROSITE" id="PS50052">
    <property type="entry name" value="GUANYLATE_KINASE_2"/>
    <property type="match status" value="1"/>
</dbReference>
<dbReference type="RefSeq" id="WP_188764678.1">
    <property type="nucleotide sequence ID" value="NZ_BMKK01000001.1"/>
</dbReference>
<evidence type="ECO:0000256" key="3">
    <source>
        <dbReference type="ARBA" id="ARBA00005842"/>
    </source>
</evidence>
<dbReference type="EC" id="2.5.1.75" evidence="10"/>
<keyword evidence="4 10" id="KW-0808">Transferase</keyword>
<comment type="caution">
    <text evidence="10">Lacks conserved residue(s) required for the propagation of feature annotation.</text>
</comment>
<dbReference type="InterPro" id="IPR039657">
    <property type="entry name" value="Dimethylallyltransferase"/>
</dbReference>
<name>A0A917DL62_9BACT</name>
<keyword evidence="7 10" id="KW-0067">ATP-binding</keyword>
<evidence type="ECO:0000256" key="9">
    <source>
        <dbReference type="ARBA" id="ARBA00049563"/>
    </source>
</evidence>
<keyword evidence="8 10" id="KW-0460">Magnesium</keyword>
<dbReference type="Gene3D" id="3.40.50.300">
    <property type="entry name" value="P-loop containing nucleotide triphosphate hydrolases"/>
    <property type="match status" value="1"/>
</dbReference>
<keyword evidence="5 10" id="KW-0819">tRNA processing</keyword>
<evidence type="ECO:0000256" key="2">
    <source>
        <dbReference type="ARBA" id="ARBA00003213"/>
    </source>
</evidence>
<comment type="similarity">
    <text evidence="3 10">Belongs to the IPP transferase family.</text>
</comment>
<dbReference type="Gene3D" id="1.10.20.140">
    <property type="match status" value="1"/>
</dbReference>
<feature type="domain" description="Guanylate kinase-like" evidence="11">
    <location>
        <begin position="14"/>
        <end position="208"/>
    </location>
</feature>
<dbReference type="InterPro" id="IPR008144">
    <property type="entry name" value="Guanylate_kin-like_dom"/>
</dbReference>
<feature type="region of interest" description="Interaction with substrate tRNA" evidence="10">
    <location>
        <begin position="171"/>
        <end position="175"/>
    </location>
</feature>
<evidence type="ECO:0000256" key="5">
    <source>
        <dbReference type="ARBA" id="ARBA00022694"/>
    </source>
</evidence>
<dbReference type="InterPro" id="IPR027417">
    <property type="entry name" value="P-loop_NTPase"/>
</dbReference>